<feature type="region of interest" description="Disordered" evidence="1">
    <location>
        <begin position="1"/>
        <end position="119"/>
    </location>
</feature>
<feature type="compositionally biased region" description="Basic and acidic residues" evidence="1">
    <location>
        <begin position="8"/>
        <end position="23"/>
    </location>
</feature>
<evidence type="ECO:0000313" key="3">
    <source>
        <dbReference type="EMBL" id="KRT58901.1"/>
    </source>
</evidence>
<dbReference type="PATRIC" id="fig|54398.3.peg.1443"/>
<dbReference type="InterPro" id="IPR036515">
    <property type="entry name" value="Transposase_17_sf"/>
</dbReference>
<evidence type="ECO:0000313" key="4">
    <source>
        <dbReference type="Proteomes" id="UP000051276"/>
    </source>
</evidence>
<evidence type="ECO:0000256" key="1">
    <source>
        <dbReference type="SAM" id="MobiDB-lite"/>
    </source>
</evidence>
<dbReference type="Gene3D" id="3.30.70.1290">
    <property type="entry name" value="Transposase IS200-like"/>
    <property type="match status" value="1"/>
</dbReference>
<feature type="compositionally biased region" description="Basic residues" evidence="1">
    <location>
        <begin position="24"/>
        <end position="37"/>
    </location>
</feature>
<feature type="compositionally biased region" description="Basic and acidic residues" evidence="1">
    <location>
        <begin position="191"/>
        <end position="200"/>
    </location>
</feature>
<comment type="caution">
    <text evidence="3">The sequence shown here is derived from an EMBL/GenBank/DDBJ whole genome shotgun (WGS) entry which is preliminary data.</text>
</comment>
<proteinExistence type="predicted"/>
<evidence type="ECO:0000313" key="2">
    <source>
        <dbReference type="EMBL" id="KRT54702.1"/>
    </source>
</evidence>
<protein>
    <recommendedName>
        <fullName evidence="6">Transposase IS200-like domain-containing protein</fullName>
    </recommendedName>
</protein>
<organism evidence="3 4">
    <name type="scientific">endosymbiont of Ridgeia piscesae</name>
    <dbReference type="NCBI Taxonomy" id="54398"/>
    <lineage>
        <taxon>Bacteria</taxon>
        <taxon>Pseudomonadati</taxon>
        <taxon>Pseudomonadota</taxon>
        <taxon>Gammaproteobacteria</taxon>
        <taxon>sulfur-oxidizing symbionts</taxon>
    </lineage>
</organism>
<dbReference type="STRING" id="54398.Ga0074115_1097"/>
<dbReference type="Proteomes" id="UP000051276">
    <property type="component" value="Unassembled WGS sequence"/>
</dbReference>
<name>A0A0T5Z8M9_9GAMM</name>
<accession>A0A0T5Z8M9</accession>
<dbReference type="EMBL" id="LDXT01000088">
    <property type="protein sequence ID" value="KRT54702.1"/>
    <property type="molecule type" value="Genomic_DNA"/>
</dbReference>
<gene>
    <name evidence="2" type="ORF">Ga0074115_1097</name>
    <name evidence="3" type="ORF">Ga0076813_14462</name>
</gene>
<sequence length="200" mass="22397">MPANNLALKDETYAPKPSTEKRTPQRTRPRLSAHHRHPPAETDSGRFSIWGRGRPGAVAGRSDRPLPHPRLGRHARPSPLAYRATGRATGRSPAPGQIPQRHRHQPDQKRPGPVWQPGYHDHALRREEDLVTVSRYLVANPLRAGLVAYIGNYPLWDAIWFDGYNGSGGSGLAREQRLARPRPLPQSPETTPDRNEENNP</sequence>
<dbReference type="AlphaFoldDB" id="A0A0T5Z8M9"/>
<dbReference type="GO" id="GO:0006313">
    <property type="term" value="P:DNA transposition"/>
    <property type="evidence" value="ECO:0007669"/>
    <property type="project" value="InterPro"/>
</dbReference>
<dbReference type="GO" id="GO:0003677">
    <property type="term" value="F:DNA binding"/>
    <property type="evidence" value="ECO:0007669"/>
    <property type="project" value="InterPro"/>
</dbReference>
<evidence type="ECO:0008006" key="6">
    <source>
        <dbReference type="Google" id="ProtNLM"/>
    </source>
</evidence>
<dbReference type="EMBL" id="LMXI01000248">
    <property type="protein sequence ID" value="KRT58901.1"/>
    <property type="molecule type" value="Genomic_DNA"/>
</dbReference>
<dbReference type="Proteomes" id="UP000051634">
    <property type="component" value="Unassembled WGS sequence"/>
</dbReference>
<evidence type="ECO:0000313" key="5">
    <source>
        <dbReference type="Proteomes" id="UP000051634"/>
    </source>
</evidence>
<keyword evidence="5" id="KW-1185">Reference proteome</keyword>
<reference evidence="4 5" key="1">
    <citation type="submission" date="2015-11" db="EMBL/GenBank/DDBJ databases">
        <title>The genome of Candidatus Endoriftia persephone in Ridgeia piscesae and population structure of the North Eastern Pacific vestimentiferan symbionts.</title>
        <authorList>
            <person name="Perez M."/>
            <person name="Juniper K.S."/>
        </authorList>
    </citation>
    <scope>NUCLEOTIDE SEQUENCE [LARGE SCALE GENOMIC DNA]</scope>
    <source>
        <strain evidence="3">Ind10</strain>
        <strain evidence="2">Ind11</strain>
    </source>
</reference>
<feature type="region of interest" description="Disordered" evidence="1">
    <location>
        <begin position="170"/>
        <end position="200"/>
    </location>
</feature>
<dbReference type="GO" id="GO:0004803">
    <property type="term" value="F:transposase activity"/>
    <property type="evidence" value="ECO:0007669"/>
    <property type="project" value="InterPro"/>
</dbReference>
<dbReference type="SUPFAM" id="SSF143422">
    <property type="entry name" value="Transposase IS200-like"/>
    <property type="match status" value="1"/>
</dbReference>